<accession>A0A0K1QCT0</accession>
<gene>
    <name evidence="1" type="ORF">AKJ09_10222</name>
</gene>
<proteinExistence type="predicted"/>
<organism evidence="1 2">
    <name type="scientific">Labilithrix luteola</name>
    <dbReference type="NCBI Taxonomy" id="1391654"/>
    <lineage>
        <taxon>Bacteria</taxon>
        <taxon>Pseudomonadati</taxon>
        <taxon>Myxococcota</taxon>
        <taxon>Polyangia</taxon>
        <taxon>Polyangiales</taxon>
        <taxon>Labilitrichaceae</taxon>
        <taxon>Labilithrix</taxon>
    </lineage>
</organism>
<protein>
    <submittedName>
        <fullName evidence="1">Uncharacterized protein</fullName>
    </submittedName>
</protein>
<keyword evidence="2" id="KW-1185">Reference proteome</keyword>
<reference evidence="1 2" key="1">
    <citation type="submission" date="2015-08" db="EMBL/GenBank/DDBJ databases">
        <authorList>
            <person name="Babu N.S."/>
            <person name="Beckwith C.J."/>
            <person name="Beseler K.G."/>
            <person name="Brison A."/>
            <person name="Carone J.V."/>
            <person name="Caskin T.P."/>
            <person name="Diamond M."/>
            <person name="Durham M.E."/>
            <person name="Foxe J.M."/>
            <person name="Go M."/>
            <person name="Henderson B.A."/>
            <person name="Jones I.B."/>
            <person name="McGettigan J.A."/>
            <person name="Micheletti S.J."/>
            <person name="Nasrallah M.E."/>
            <person name="Ortiz D."/>
            <person name="Piller C.R."/>
            <person name="Privatt S.R."/>
            <person name="Schneider S.L."/>
            <person name="Sharp S."/>
            <person name="Smith T.C."/>
            <person name="Stanton J.D."/>
            <person name="Ullery H.E."/>
            <person name="Wilson R.J."/>
            <person name="Serrano M.G."/>
            <person name="Buck G."/>
            <person name="Lee V."/>
            <person name="Wang Y."/>
            <person name="Carvalho R."/>
            <person name="Voegtly L."/>
            <person name="Shi R."/>
            <person name="Duckworth R."/>
            <person name="Johnson A."/>
            <person name="Loviza R."/>
            <person name="Walstead R."/>
            <person name="Shah Z."/>
            <person name="Kiflezghi M."/>
            <person name="Wade K."/>
            <person name="Ball S.L."/>
            <person name="Bradley K.W."/>
            <person name="Asai D.J."/>
            <person name="Bowman C.A."/>
            <person name="Russell D.A."/>
            <person name="Pope W.H."/>
            <person name="Jacobs-Sera D."/>
            <person name="Hendrix R.W."/>
            <person name="Hatfull G.F."/>
        </authorList>
    </citation>
    <scope>NUCLEOTIDE SEQUENCE [LARGE SCALE GENOMIC DNA]</scope>
    <source>
        <strain evidence="1 2">DSM 27648</strain>
    </source>
</reference>
<dbReference type="Proteomes" id="UP000064967">
    <property type="component" value="Chromosome"/>
</dbReference>
<dbReference type="AlphaFoldDB" id="A0A0K1QCT0"/>
<evidence type="ECO:0000313" key="1">
    <source>
        <dbReference type="EMBL" id="AKV03559.1"/>
    </source>
</evidence>
<dbReference type="EMBL" id="CP012333">
    <property type="protein sequence ID" value="AKV03559.1"/>
    <property type="molecule type" value="Genomic_DNA"/>
</dbReference>
<dbReference type="KEGG" id="llu:AKJ09_10222"/>
<dbReference type="InterPro" id="IPR025515">
    <property type="entry name" value="DUF4403"/>
</dbReference>
<evidence type="ECO:0000313" key="2">
    <source>
        <dbReference type="Proteomes" id="UP000064967"/>
    </source>
</evidence>
<sequence>MTSTALKAALDDSIPKSGDGSFRLAGERRYAWDRQGVDLGFSQGRIVIDAKVHANLSMPVGSLDFPLDLHVVAEPVINTEYQVKLQSTEVKVSSTDRRLVAADYVGGVYATISTQINDKLKSFSYDLSPLVKEAHARIAKPAEFPVGDAHGCAELDVLGIEAGPTVIADGIEKDIALIVAPSVSIPCSASTKAKAVPALANVATITPGPFTVTVPIAAQYSELQKAMGQVFTDGKYYFAPEYPGLYLENPELYESQGKLVLKLHIAGPIHKLGIDTDLNGDLFLSGHPTVVDNEVAILDLEPTIETSNLLLSIKAMKDGDTIRDQARAALRLDVGQRLRALREQLSTELTFGVSNGCFQGAVDKVEVTGVHTHGTYLRVYVAVTGRASASMPCPAGTLPANPPVASK</sequence>
<name>A0A0K1QCT0_9BACT</name>
<dbReference type="Pfam" id="PF14356">
    <property type="entry name" value="DUF4403"/>
    <property type="match status" value="1"/>
</dbReference>